<feature type="transmembrane region" description="Helical" evidence="1">
    <location>
        <begin position="497"/>
        <end position="521"/>
    </location>
</feature>
<gene>
    <name evidence="2" type="ORF">WN51_00304</name>
</gene>
<proteinExistence type="predicted"/>
<keyword evidence="1" id="KW-0812">Transmembrane</keyword>
<evidence type="ECO:0000313" key="2">
    <source>
        <dbReference type="EMBL" id="KOX74401.1"/>
    </source>
</evidence>
<reference evidence="2 3" key="1">
    <citation type="submission" date="2015-07" db="EMBL/GenBank/DDBJ databases">
        <title>The genome of Melipona quadrifasciata.</title>
        <authorList>
            <person name="Pan H."/>
            <person name="Kapheim K."/>
        </authorList>
    </citation>
    <scope>NUCLEOTIDE SEQUENCE [LARGE SCALE GENOMIC DNA]</scope>
    <source>
        <strain evidence="2">0111107301</strain>
        <tissue evidence="2">Whole body</tissue>
    </source>
</reference>
<name>A0A0N0U563_9HYME</name>
<organism evidence="2 3">
    <name type="scientific">Melipona quadrifasciata</name>
    <dbReference type="NCBI Taxonomy" id="166423"/>
    <lineage>
        <taxon>Eukaryota</taxon>
        <taxon>Metazoa</taxon>
        <taxon>Ecdysozoa</taxon>
        <taxon>Arthropoda</taxon>
        <taxon>Hexapoda</taxon>
        <taxon>Insecta</taxon>
        <taxon>Pterygota</taxon>
        <taxon>Neoptera</taxon>
        <taxon>Endopterygota</taxon>
        <taxon>Hymenoptera</taxon>
        <taxon>Apocrita</taxon>
        <taxon>Aculeata</taxon>
        <taxon>Apoidea</taxon>
        <taxon>Anthophila</taxon>
        <taxon>Apidae</taxon>
        <taxon>Melipona</taxon>
    </lineage>
</organism>
<feature type="transmembrane region" description="Helical" evidence="1">
    <location>
        <begin position="454"/>
        <end position="477"/>
    </location>
</feature>
<feature type="transmembrane region" description="Helical" evidence="1">
    <location>
        <begin position="46"/>
        <end position="70"/>
    </location>
</feature>
<keyword evidence="1" id="KW-1133">Transmembrane helix</keyword>
<dbReference type="OrthoDB" id="7700731at2759"/>
<dbReference type="AlphaFoldDB" id="A0A0N0U563"/>
<protein>
    <submittedName>
        <fullName evidence="2">Uncharacterized protein</fullName>
    </submittedName>
</protein>
<keyword evidence="3" id="KW-1185">Reference proteome</keyword>
<feature type="non-terminal residue" evidence="2">
    <location>
        <position position="1"/>
    </location>
</feature>
<sequence length="682" mass="78422">DPFGEDVSLLYPDNHGDKFAKFVETPCETPIIKGVVNQLRKWPADILFAFLTACLIIGSLVFLIFLTVTICVPTVVGNRCLDNFHTLHFSKIIACILNRKNVRLMEEISILEVRTSSNAYFFKLANQNWSTTDYCYIETAARRHPDFNVYLINLIKEEPNKKSLNQSSINRTRVEFKLNDPNNYHSSILSPEERLRQQLVFANGNIRNINVSIDKFFKGSKLSKVAKQLNDEVLEIAAKAQLLWSVPGVALKPNMFCNLDSVKSFLCNAIIIYEIVFCSSNSNKNECLPDKLATIEPENDIQVTGVPCQAFMGFIIQEISRNKHNGNYTLKEALEKYCPKLYYCPEIRILNSKPKCPTDTLNCPIVYSIPIDVERDLKLMTSILGIEHYTLIMLGAITEYPMLHTPWLLMQLCVIIVEVTVFCVKVFLDGLHIKRDEILLSVLTIHNWLQVKTFYMALMCFVIYCLSCITFEARSHFPHGNPMTKSVAFNALFRRNYNLKIIILVTNIITGFITTLMITIADRYDIPYLYLPWLVNTMKGIVLCEGPALLSLANVLLPSITLPTATFIFITFFLYVEQLYIWNNVFIKFQHCWKNYHNEKHSDIEKTKEKLFTTRNKKLMCQNNVKNELNTGVEKLKSDKKPIKFCDNINKQISTEIRLRPIKNATKDNNNFIQNQLLDITG</sequence>
<dbReference type="EMBL" id="KQ435791">
    <property type="protein sequence ID" value="KOX74401.1"/>
    <property type="molecule type" value="Genomic_DNA"/>
</dbReference>
<feature type="transmembrane region" description="Helical" evidence="1">
    <location>
        <begin position="407"/>
        <end position="428"/>
    </location>
</feature>
<keyword evidence="1" id="KW-0472">Membrane</keyword>
<dbReference type="STRING" id="166423.A0A0N0U563"/>
<feature type="transmembrane region" description="Helical" evidence="1">
    <location>
        <begin position="556"/>
        <end position="576"/>
    </location>
</feature>
<dbReference type="Proteomes" id="UP000053105">
    <property type="component" value="Unassembled WGS sequence"/>
</dbReference>
<evidence type="ECO:0000313" key="3">
    <source>
        <dbReference type="Proteomes" id="UP000053105"/>
    </source>
</evidence>
<accession>A0A0N0U563</accession>
<evidence type="ECO:0000256" key="1">
    <source>
        <dbReference type="SAM" id="Phobius"/>
    </source>
</evidence>